<dbReference type="GO" id="GO:0004674">
    <property type="term" value="F:protein serine/threonine kinase activity"/>
    <property type="evidence" value="ECO:0007669"/>
    <property type="project" value="UniProtKB-KW"/>
</dbReference>
<dbReference type="PROSITE" id="PS50011">
    <property type="entry name" value="PROTEIN_KINASE_DOM"/>
    <property type="match status" value="1"/>
</dbReference>
<evidence type="ECO:0000256" key="2">
    <source>
        <dbReference type="ARBA" id="ARBA00022741"/>
    </source>
</evidence>
<evidence type="ECO:0000256" key="1">
    <source>
        <dbReference type="ARBA" id="ARBA00022679"/>
    </source>
</evidence>
<evidence type="ECO:0000256" key="3">
    <source>
        <dbReference type="ARBA" id="ARBA00022777"/>
    </source>
</evidence>
<evidence type="ECO:0000259" key="5">
    <source>
        <dbReference type="PROSITE" id="PS50011"/>
    </source>
</evidence>
<reference evidence="6 7" key="1">
    <citation type="submission" date="2018-01" db="EMBL/GenBank/DDBJ databases">
        <title>Draft genome sequence of Sphaerisporangium sp. 7K107.</title>
        <authorList>
            <person name="Sahin N."/>
            <person name="Saygin H."/>
            <person name="Ay H."/>
        </authorList>
    </citation>
    <scope>NUCLEOTIDE SEQUENCE [LARGE SCALE GENOMIC DNA]</scope>
    <source>
        <strain evidence="6 7">7K107</strain>
    </source>
</reference>
<keyword evidence="2" id="KW-0547">Nucleotide-binding</keyword>
<proteinExistence type="predicted"/>
<evidence type="ECO:0000313" key="7">
    <source>
        <dbReference type="Proteomes" id="UP000248544"/>
    </source>
</evidence>
<dbReference type="EMBL" id="POUA01000332">
    <property type="protein sequence ID" value="PZG31096.1"/>
    <property type="molecule type" value="Genomic_DNA"/>
</dbReference>
<name>A0A2W2F2F9_9ACTN</name>
<comment type="caution">
    <text evidence="6">The sequence shown here is derived from an EMBL/GenBank/DDBJ whole genome shotgun (WGS) entry which is preliminary data.</text>
</comment>
<organism evidence="6 7">
    <name type="scientific">Spongiactinospora gelatinilytica</name>
    <dbReference type="NCBI Taxonomy" id="2666298"/>
    <lineage>
        <taxon>Bacteria</taxon>
        <taxon>Bacillati</taxon>
        <taxon>Actinomycetota</taxon>
        <taxon>Actinomycetes</taxon>
        <taxon>Streptosporangiales</taxon>
        <taxon>Streptosporangiaceae</taxon>
        <taxon>Spongiactinospora</taxon>
    </lineage>
</organism>
<sequence length="288" mass="30470">MSNVDPLRPGDPSVLGGYRLLGLLGEGGQGTVFLAEAPSGERVAVKLLHARLAADATARERFRREVETARRVARFCTVPVLDADVRNDRPYVVSEFVDGVPLDRLVRERGPIGGDELMRVAVGTATALAAIHRAGVVHRDFKPSNVLVAADGPRVIDFGIARALDMATATTTSSVMGTPAYTSPEQISGHPASPASDVFAWAITMVFAASGRPAFGAQTIPAVLNRILNTPPDLSEVPEGPLRHLLDRCLVKDPSGRPTAAEALLRLIDSAEAPNAPTASKVPRAPRT</sequence>
<dbReference type="Pfam" id="PF00069">
    <property type="entry name" value="Pkinase"/>
    <property type="match status" value="1"/>
</dbReference>
<dbReference type="PROSITE" id="PS00108">
    <property type="entry name" value="PROTEIN_KINASE_ST"/>
    <property type="match status" value="1"/>
</dbReference>
<dbReference type="CDD" id="cd14014">
    <property type="entry name" value="STKc_PknB_like"/>
    <property type="match status" value="1"/>
</dbReference>
<dbReference type="SUPFAM" id="SSF56112">
    <property type="entry name" value="Protein kinase-like (PK-like)"/>
    <property type="match status" value="1"/>
</dbReference>
<dbReference type="PANTHER" id="PTHR43289">
    <property type="entry name" value="MITOGEN-ACTIVATED PROTEIN KINASE KINASE KINASE 20-RELATED"/>
    <property type="match status" value="1"/>
</dbReference>
<feature type="non-terminal residue" evidence="6">
    <location>
        <position position="288"/>
    </location>
</feature>
<keyword evidence="3 6" id="KW-0418">Kinase</keyword>
<dbReference type="Gene3D" id="1.10.510.10">
    <property type="entry name" value="Transferase(Phosphotransferase) domain 1"/>
    <property type="match status" value="1"/>
</dbReference>
<keyword evidence="7" id="KW-1185">Reference proteome</keyword>
<dbReference type="Proteomes" id="UP000248544">
    <property type="component" value="Unassembled WGS sequence"/>
</dbReference>
<protein>
    <submittedName>
        <fullName evidence="6">Serine/threonine protein kinase</fullName>
    </submittedName>
</protein>
<keyword evidence="1" id="KW-0808">Transferase</keyword>
<dbReference type="GO" id="GO:0005524">
    <property type="term" value="F:ATP binding"/>
    <property type="evidence" value="ECO:0007669"/>
    <property type="project" value="UniProtKB-KW"/>
</dbReference>
<dbReference type="InterPro" id="IPR008271">
    <property type="entry name" value="Ser/Thr_kinase_AS"/>
</dbReference>
<dbReference type="AlphaFoldDB" id="A0A2W2F2F9"/>
<evidence type="ECO:0000313" key="6">
    <source>
        <dbReference type="EMBL" id="PZG31096.1"/>
    </source>
</evidence>
<keyword evidence="4" id="KW-0067">ATP-binding</keyword>
<evidence type="ECO:0000256" key="4">
    <source>
        <dbReference type="ARBA" id="ARBA00022840"/>
    </source>
</evidence>
<dbReference type="PANTHER" id="PTHR43289:SF34">
    <property type="entry name" value="SERINE_THREONINE-PROTEIN KINASE YBDM-RELATED"/>
    <property type="match status" value="1"/>
</dbReference>
<feature type="domain" description="Protein kinase" evidence="5">
    <location>
        <begin position="18"/>
        <end position="268"/>
    </location>
</feature>
<dbReference type="InterPro" id="IPR011009">
    <property type="entry name" value="Kinase-like_dom_sf"/>
</dbReference>
<gene>
    <name evidence="6" type="ORF">C1I98_30380</name>
</gene>
<keyword evidence="6" id="KW-0723">Serine/threonine-protein kinase</keyword>
<accession>A0A2W2F2F9</accession>
<dbReference type="InterPro" id="IPR000719">
    <property type="entry name" value="Prot_kinase_dom"/>
</dbReference>
<dbReference type="Gene3D" id="3.30.200.20">
    <property type="entry name" value="Phosphorylase Kinase, domain 1"/>
    <property type="match status" value="1"/>
</dbReference>